<proteinExistence type="predicted"/>
<keyword evidence="1" id="KW-1185">Reference proteome</keyword>
<evidence type="ECO:0000313" key="1">
    <source>
        <dbReference type="Proteomes" id="UP000887565"/>
    </source>
</evidence>
<evidence type="ECO:0000313" key="2">
    <source>
        <dbReference type="WBParaSite" id="nRc.2.0.1.t02121-RA"/>
    </source>
</evidence>
<accession>A0A915HKP2</accession>
<protein>
    <submittedName>
        <fullName evidence="2">Uncharacterized protein</fullName>
    </submittedName>
</protein>
<name>A0A915HKP2_ROMCU</name>
<sequence>VHIILRDSAANIKKAIKDLEFETIGKQFLVEKTIGDCKKIVGLMNQKDPARKTFKVMAGGRRGNGNVEVEYSHVSNYQVSDSPLSEFPSERILKSPNSQLGDCKRRYQMNESFFHVRVFFLSHVLQGDFLIFTEQLQPHKYTFRGKLEDRMTDADPLIISMANNIEIFCFNDTLLKFKSVDEPQSPYSPDYESPLREYV</sequence>
<reference evidence="2" key="1">
    <citation type="submission" date="2022-11" db="UniProtKB">
        <authorList>
            <consortium name="WormBaseParasite"/>
        </authorList>
    </citation>
    <scope>IDENTIFICATION</scope>
</reference>
<dbReference type="Proteomes" id="UP000887565">
    <property type="component" value="Unplaced"/>
</dbReference>
<dbReference type="AlphaFoldDB" id="A0A915HKP2"/>
<organism evidence="1 2">
    <name type="scientific">Romanomermis culicivorax</name>
    <name type="common">Nematode worm</name>
    <dbReference type="NCBI Taxonomy" id="13658"/>
    <lineage>
        <taxon>Eukaryota</taxon>
        <taxon>Metazoa</taxon>
        <taxon>Ecdysozoa</taxon>
        <taxon>Nematoda</taxon>
        <taxon>Enoplea</taxon>
        <taxon>Dorylaimia</taxon>
        <taxon>Mermithida</taxon>
        <taxon>Mermithoidea</taxon>
        <taxon>Mermithidae</taxon>
        <taxon>Romanomermis</taxon>
    </lineage>
</organism>
<dbReference type="WBParaSite" id="nRc.2.0.1.t02121-RA">
    <property type="protein sequence ID" value="nRc.2.0.1.t02121-RA"/>
    <property type="gene ID" value="nRc.2.0.1.g02121"/>
</dbReference>